<gene>
    <name evidence="3" type="ORF">DFJ69_4559</name>
</gene>
<dbReference type="RefSeq" id="WP_116024418.1">
    <property type="nucleotide sequence ID" value="NZ_QTTT01000001.1"/>
</dbReference>
<dbReference type="PROSITE" id="PS51186">
    <property type="entry name" value="GNAT"/>
    <property type="match status" value="1"/>
</dbReference>
<protein>
    <submittedName>
        <fullName evidence="3">Acetyltransferase (GNAT) family protein</fullName>
    </submittedName>
</protein>
<sequence>MLVRDIVFHLEMTSPGGLRPARPAPRPVRLRESGPGSAAEFGQMICRVGRPHGWPALTWPTDRWRCHLDRPGVRAWIVEVDDREAGLVQLQAQPGGTAEIEFLGLAPEFVGLGLGGHLLTVTTRLAWEMDPVDGTPIHRVWVRTSSHDHANAKANYEARGFRLCHTEERRREFVVL</sequence>
<evidence type="ECO:0000313" key="3">
    <source>
        <dbReference type="EMBL" id="REE99054.1"/>
    </source>
</evidence>
<dbReference type="GO" id="GO:0016747">
    <property type="term" value="F:acyltransferase activity, transferring groups other than amino-acyl groups"/>
    <property type="evidence" value="ECO:0007669"/>
    <property type="project" value="InterPro"/>
</dbReference>
<dbReference type="InterPro" id="IPR016181">
    <property type="entry name" value="Acyl_CoA_acyltransferase"/>
</dbReference>
<name>A0A3D9T2Q9_9ACTN</name>
<dbReference type="SUPFAM" id="SSF55729">
    <property type="entry name" value="Acyl-CoA N-acyltransferases (Nat)"/>
    <property type="match status" value="1"/>
</dbReference>
<dbReference type="Gene3D" id="3.40.630.30">
    <property type="match status" value="1"/>
</dbReference>
<dbReference type="EMBL" id="QTTT01000001">
    <property type="protein sequence ID" value="REE99054.1"/>
    <property type="molecule type" value="Genomic_DNA"/>
</dbReference>
<evidence type="ECO:0000259" key="2">
    <source>
        <dbReference type="PROSITE" id="PS51186"/>
    </source>
</evidence>
<feature type="region of interest" description="Disordered" evidence="1">
    <location>
        <begin position="17"/>
        <end position="36"/>
    </location>
</feature>
<dbReference type="AlphaFoldDB" id="A0A3D9T2Q9"/>
<evidence type="ECO:0000256" key="1">
    <source>
        <dbReference type="SAM" id="MobiDB-lite"/>
    </source>
</evidence>
<keyword evidence="4" id="KW-1185">Reference proteome</keyword>
<proteinExistence type="predicted"/>
<dbReference type="InterPro" id="IPR000182">
    <property type="entry name" value="GNAT_dom"/>
</dbReference>
<dbReference type="OrthoDB" id="275336at2"/>
<dbReference type="Pfam" id="PF00583">
    <property type="entry name" value="Acetyltransf_1"/>
    <property type="match status" value="1"/>
</dbReference>
<feature type="domain" description="N-acetyltransferase" evidence="2">
    <location>
        <begin position="28"/>
        <end position="176"/>
    </location>
</feature>
<dbReference type="Proteomes" id="UP000256661">
    <property type="component" value="Unassembled WGS sequence"/>
</dbReference>
<keyword evidence="3" id="KW-0808">Transferase</keyword>
<evidence type="ECO:0000313" key="4">
    <source>
        <dbReference type="Proteomes" id="UP000256661"/>
    </source>
</evidence>
<reference evidence="3 4" key="1">
    <citation type="submission" date="2018-08" db="EMBL/GenBank/DDBJ databases">
        <title>Sequencing the genomes of 1000 actinobacteria strains.</title>
        <authorList>
            <person name="Klenk H.-P."/>
        </authorList>
    </citation>
    <scope>NUCLEOTIDE SEQUENCE [LARGE SCALE GENOMIC DNA]</scope>
    <source>
        <strain evidence="3 4">DSM 43927</strain>
    </source>
</reference>
<accession>A0A3D9T2Q9</accession>
<organism evidence="3 4">
    <name type="scientific">Thermomonospora umbrina</name>
    <dbReference type="NCBI Taxonomy" id="111806"/>
    <lineage>
        <taxon>Bacteria</taxon>
        <taxon>Bacillati</taxon>
        <taxon>Actinomycetota</taxon>
        <taxon>Actinomycetes</taxon>
        <taxon>Streptosporangiales</taxon>
        <taxon>Thermomonosporaceae</taxon>
        <taxon>Thermomonospora</taxon>
    </lineage>
</organism>
<comment type="caution">
    <text evidence="3">The sequence shown here is derived from an EMBL/GenBank/DDBJ whole genome shotgun (WGS) entry which is preliminary data.</text>
</comment>